<dbReference type="RefSeq" id="WP_047754589.1">
    <property type="nucleotide sequence ID" value="NZ_CAJUHA010000011.1"/>
</dbReference>
<keyword evidence="6 7" id="KW-0472">Membrane</keyword>
<evidence type="ECO:0000256" key="5">
    <source>
        <dbReference type="ARBA" id="ARBA00022989"/>
    </source>
</evidence>
<dbReference type="PANTHER" id="PTHR43663:SF1">
    <property type="entry name" value="CHROMATE TRANSPORTER"/>
    <property type="match status" value="1"/>
</dbReference>
<keyword evidence="5 7" id="KW-1133">Transmembrane helix</keyword>
<comment type="subcellular location">
    <subcellularLocation>
        <location evidence="1">Cell membrane</location>
        <topology evidence="1">Multi-pass membrane protein</topology>
    </subcellularLocation>
</comment>
<feature type="transmembrane region" description="Helical" evidence="7">
    <location>
        <begin position="74"/>
        <end position="96"/>
    </location>
</feature>
<dbReference type="PATRIC" id="fig|1330330.3.peg.1229"/>
<name>A0A0G2Z794_9BACT</name>
<keyword evidence="4 7" id="KW-0812">Transmembrane</keyword>
<dbReference type="KEGG" id="kpf:IX53_06070"/>
<dbReference type="InterPro" id="IPR052518">
    <property type="entry name" value="CHR_Transporter"/>
</dbReference>
<dbReference type="PANTHER" id="PTHR43663">
    <property type="entry name" value="CHROMATE TRANSPORT PROTEIN-RELATED"/>
    <property type="match status" value="1"/>
</dbReference>
<dbReference type="STRING" id="1330330.IX53_06070"/>
<dbReference type="GO" id="GO:0005886">
    <property type="term" value="C:plasma membrane"/>
    <property type="evidence" value="ECO:0007669"/>
    <property type="project" value="UniProtKB-SubCell"/>
</dbReference>
<evidence type="ECO:0000256" key="1">
    <source>
        <dbReference type="ARBA" id="ARBA00004651"/>
    </source>
</evidence>
<proteinExistence type="inferred from homology"/>
<feature type="transmembrane region" description="Helical" evidence="7">
    <location>
        <begin position="7"/>
        <end position="26"/>
    </location>
</feature>
<evidence type="ECO:0000256" key="6">
    <source>
        <dbReference type="ARBA" id="ARBA00023136"/>
    </source>
</evidence>
<evidence type="ECO:0000256" key="2">
    <source>
        <dbReference type="ARBA" id="ARBA00005262"/>
    </source>
</evidence>
<dbReference type="OrthoDB" id="9788907at2"/>
<sequence length="174" mass="18953">MIEVFLAFLRIGFIAFGGGYGAIGLIQDEVVQIHHWFTQEEFLDFLSIAQMTPGPIGLNASTFIGYRLHGFTGALLATTGFILPSILWVFVLLKTLKLISKLVDETRLIGALKGTALVLILVATCRIGSSSITDILSLLIFIGAFLFLLFFKKLSPIWVILGSGIVGLALTVFF</sequence>
<comment type="similarity">
    <text evidence="2">Belongs to the chromate ion transporter (CHR) (TC 2.A.51) family.</text>
</comment>
<dbReference type="InterPro" id="IPR003370">
    <property type="entry name" value="Chromate_transpt"/>
</dbReference>
<keyword evidence="9" id="KW-1185">Reference proteome</keyword>
<evidence type="ECO:0000256" key="4">
    <source>
        <dbReference type="ARBA" id="ARBA00022692"/>
    </source>
</evidence>
<accession>A0A0G2Z794</accession>
<organism evidence="8 9">
    <name type="scientific">Kosmotoga pacifica</name>
    <dbReference type="NCBI Taxonomy" id="1330330"/>
    <lineage>
        <taxon>Bacteria</taxon>
        <taxon>Thermotogati</taxon>
        <taxon>Thermotogota</taxon>
        <taxon>Thermotogae</taxon>
        <taxon>Kosmotogales</taxon>
        <taxon>Kosmotogaceae</taxon>
        <taxon>Kosmotoga</taxon>
    </lineage>
</organism>
<evidence type="ECO:0000313" key="8">
    <source>
        <dbReference type="EMBL" id="AKI97455.1"/>
    </source>
</evidence>
<feature type="transmembrane region" description="Helical" evidence="7">
    <location>
        <begin position="156"/>
        <end position="173"/>
    </location>
</feature>
<protein>
    <submittedName>
        <fullName evidence="8">Chromate transporter</fullName>
    </submittedName>
</protein>
<dbReference type="GO" id="GO:0015109">
    <property type="term" value="F:chromate transmembrane transporter activity"/>
    <property type="evidence" value="ECO:0007669"/>
    <property type="project" value="InterPro"/>
</dbReference>
<feature type="transmembrane region" description="Helical" evidence="7">
    <location>
        <begin position="135"/>
        <end position="151"/>
    </location>
</feature>
<dbReference type="Proteomes" id="UP000035159">
    <property type="component" value="Chromosome"/>
</dbReference>
<dbReference type="AlphaFoldDB" id="A0A0G2Z794"/>
<dbReference type="EMBL" id="CP011232">
    <property type="protein sequence ID" value="AKI97455.1"/>
    <property type="molecule type" value="Genomic_DNA"/>
</dbReference>
<gene>
    <name evidence="8" type="ORF">IX53_06070</name>
</gene>
<dbReference type="Pfam" id="PF02417">
    <property type="entry name" value="Chromate_transp"/>
    <property type="match status" value="1"/>
</dbReference>
<keyword evidence="3" id="KW-1003">Cell membrane</keyword>
<evidence type="ECO:0000256" key="3">
    <source>
        <dbReference type="ARBA" id="ARBA00022475"/>
    </source>
</evidence>
<evidence type="ECO:0000313" key="9">
    <source>
        <dbReference type="Proteomes" id="UP000035159"/>
    </source>
</evidence>
<reference evidence="8 9" key="1">
    <citation type="submission" date="2015-04" db="EMBL/GenBank/DDBJ databases">
        <title>Complete Genome Sequence of Kosmotoga pacifica SLHLJ1.</title>
        <authorList>
            <person name="Jiang L.J."/>
            <person name="Shao Z.Z."/>
            <person name="Jebbar M."/>
        </authorList>
    </citation>
    <scope>NUCLEOTIDE SEQUENCE [LARGE SCALE GENOMIC DNA]</scope>
    <source>
        <strain evidence="8 9">SLHLJ1</strain>
    </source>
</reference>
<evidence type="ECO:0000256" key="7">
    <source>
        <dbReference type="SAM" id="Phobius"/>
    </source>
</evidence>
<feature type="transmembrane region" description="Helical" evidence="7">
    <location>
        <begin position="108"/>
        <end position="129"/>
    </location>
</feature>